<dbReference type="SUPFAM" id="SSF52540">
    <property type="entry name" value="P-loop containing nucleoside triphosphate hydrolases"/>
    <property type="match status" value="1"/>
</dbReference>
<evidence type="ECO:0000259" key="21">
    <source>
        <dbReference type="Pfam" id="PF13614"/>
    </source>
</evidence>
<feature type="transmembrane region" description="Helical" evidence="19">
    <location>
        <begin position="446"/>
        <end position="466"/>
    </location>
</feature>
<dbReference type="InterPro" id="IPR025669">
    <property type="entry name" value="AAA_dom"/>
</dbReference>
<feature type="domain" description="AAA" evidence="21">
    <location>
        <begin position="546"/>
        <end position="670"/>
    </location>
</feature>
<comment type="subcellular location">
    <subcellularLocation>
        <location evidence="1">Cell inner membrane</location>
        <topology evidence="1">Multi-pass membrane protein</topology>
    </subcellularLocation>
</comment>
<dbReference type="InterPro" id="IPR032807">
    <property type="entry name" value="GNVR"/>
</dbReference>
<dbReference type="Gene3D" id="3.40.50.300">
    <property type="entry name" value="P-loop containing nucleotide triphosphate hydrolases"/>
    <property type="match status" value="1"/>
</dbReference>
<evidence type="ECO:0000256" key="14">
    <source>
        <dbReference type="ARBA" id="ARBA00053015"/>
    </source>
</evidence>
<evidence type="ECO:0000256" key="7">
    <source>
        <dbReference type="ARBA" id="ARBA00022741"/>
    </source>
</evidence>
<evidence type="ECO:0000256" key="5">
    <source>
        <dbReference type="ARBA" id="ARBA00022679"/>
    </source>
</evidence>
<evidence type="ECO:0000259" key="22">
    <source>
        <dbReference type="Pfam" id="PF13807"/>
    </source>
</evidence>
<organism evidence="23 24">
    <name type="scientific">Paraburkholderia madseniana</name>
    <dbReference type="NCBI Taxonomy" id="2599607"/>
    <lineage>
        <taxon>Bacteria</taxon>
        <taxon>Pseudomonadati</taxon>
        <taxon>Pseudomonadota</taxon>
        <taxon>Betaproteobacteria</taxon>
        <taxon>Burkholderiales</taxon>
        <taxon>Burkholderiaceae</taxon>
        <taxon>Paraburkholderia</taxon>
    </lineage>
</organism>
<proteinExistence type="inferred from homology"/>
<dbReference type="GO" id="GO:0042802">
    <property type="term" value="F:identical protein binding"/>
    <property type="evidence" value="ECO:0007669"/>
    <property type="project" value="UniProtKB-ARBA"/>
</dbReference>
<dbReference type="GO" id="GO:0000271">
    <property type="term" value="P:polysaccharide biosynthetic process"/>
    <property type="evidence" value="ECO:0007669"/>
    <property type="project" value="UniProtKB-KW"/>
</dbReference>
<evidence type="ECO:0000256" key="1">
    <source>
        <dbReference type="ARBA" id="ARBA00004429"/>
    </source>
</evidence>
<dbReference type="Pfam" id="PF13807">
    <property type="entry name" value="GNVR"/>
    <property type="match status" value="1"/>
</dbReference>
<accession>A0A6N6WNE2</accession>
<name>A0A6N6WNE2_9BURK</name>
<keyword evidence="6 19" id="KW-0812">Transmembrane</keyword>
<dbReference type="InterPro" id="IPR005702">
    <property type="entry name" value="Wzc-like_C"/>
</dbReference>
<keyword evidence="18" id="KW-0175">Coiled coil</keyword>
<dbReference type="FunFam" id="3.40.50.300:FF:000527">
    <property type="entry name" value="Tyrosine-protein kinase etk"/>
    <property type="match status" value="1"/>
</dbReference>
<evidence type="ECO:0000313" key="23">
    <source>
        <dbReference type="EMBL" id="KAE8761569.1"/>
    </source>
</evidence>
<evidence type="ECO:0000256" key="2">
    <source>
        <dbReference type="ARBA" id="ARBA00008883"/>
    </source>
</evidence>
<evidence type="ECO:0000256" key="17">
    <source>
        <dbReference type="ARBA" id="ARBA00081049"/>
    </source>
</evidence>
<protein>
    <recommendedName>
        <fullName evidence="16">Putative tyrosine-protein kinase EpsB</fullName>
    </recommendedName>
    <alternativeName>
        <fullName evidence="17">EPS I polysaccharide export protein EpsB</fullName>
    </alternativeName>
</protein>
<evidence type="ECO:0000256" key="13">
    <source>
        <dbReference type="ARBA" id="ARBA00023169"/>
    </source>
</evidence>
<keyword evidence="11 19" id="KW-0472">Membrane</keyword>
<evidence type="ECO:0000256" key="3">
    <source>
        <dbReference type="ARBA" id="ARBA00022475"/>
    </source>
</evidence>
<evidence type="ECO:0000256" key="9">
    <source>
        <dbReference type="ARBA" id="ARBA00022840"/>
    </source>
</evidence>
<comment type="similarity">
    <text evidence="2">Belongs to the etk/wzc family.</text>
</comment>
<keyword evidence="9" id="KW-0067">ATP-binding</keyword>
<dbReference type="GO" id="GO:0005886">
    <property type="term" value="C:plasma membrane"/>
    <property type="evidence" value="ECO:0007669"/>
    <property type="project" value="UniProtKB-SubCell"/>
</dbReference>
<keyword evidence="10 19" id="KW-1133">Transmembrane helix</keyword>
<keyword evidence="3" id="KW-1003">Cell membrane</keyword>
<dbReference type="RefSeq" id="WP_154558290.1">
    <property type="nucleotide sequence ID" value="NZ_VOSW01000003.1"/>
</dbReference>
<dbReference type="Pfam" id="PF23607">
    <property type="entry name" value="WZC_N"/>
    <property type="match status" value="1"/>
</dbReference>
<gene>
    <name evidence="23" type="ORF">FSO04_03090</name>
</gene>
<evidence type="ECO:0000256" key="6">
    <source>
        <dbReference type="ARBA" id="ARBA00022692"/>
    </source>
</evidence>
<dbReference type="PANTHER" id="PTHR32309">
    <property type="entry name" value="TYROSINE-PROTEIN KINASE"/>
    <property type="match status" value="1"/>
</dbReference>
<evidence type="ECO:0000256" key="8">
    <source>
        <dbReference type="ARBA" id="ARBA00022777"/>
    </source>
</evidence>
<evidence type="ECO:0000256" key="12">
    <source>
        <dbReference type="ARBA" id="ARBA00023137"/>
    </source>
</evidence>
<dbReference type="InterPro" id="IPR003856">
    <property type="entry name" value="LPS_length_determ_N"/>
</dbReference>
<comment type="catalytic activity">
    <reaction evidence="14">
        <text>L-tyrosyl-[protein] + ATP = O-phospho-L-tyrosyl-[protein] + ADP + H(+)</text>
        <dbReference type="Rhea" id="RHEA:10596"/>
        <dbReference type="Rhea" id="RHEA-COMP:10136"/>
        <dbReference type="Rhea" id="RHEA-COMP:20101"/>
        <dbReference type="ChEBI" id="CHEBI:15378"/>
        <dbReference type="ChEBI" id="CHEBI:30616"/>
        <dbReference type="ChEBI" id="CHEBI:46858"/>
        <dbReference type="ChEBI" id="CHEBI:61978"/>
        <dbReference type="ChEBI" id="CHEBI:456216"/>
    </reaction>
</comment>
<dbReference type="Pfam" id="PF13614">
    <property type="entry name" value="AAA_31"/>
    <property type="match status" value="1"/>
</dbReference>
<evidence type="ECO:0000313" key="24">
    <source>
        <dbReference type="Proteomes" id="UP000463700"/>
    </source>
</evidence>
<evidence type="ECO:0000256" key="11">
    <source>
        <dbReference type="ARBA" id="ARBA00023136"/>
    </source>
</evidence>
<keyword evidence="4" id="KW-0997">Cell inner membrane</keyword>
<dbReference type="NCBIfam" id="TIGR01005">
    <property type="entry name" value="eps_transp_fam"/>
    <property type="match status" value="1"/>
</dbReference>
<feature type="domain" description="Polysaccharide chain length determinant N-terminal" evidence="20">
    <location>
        <begin position="16"/>
        <end position="107"/>
    </location>
</feature>
<dbReference type="Pfam" id="PF02706">
    <property type="entry name" value="Wzz"/>
    <property type="match status" value="1"/>
</dbReference>
<evidence type="ECO:0000256" key="4">
    <source>
        <dbReference type="ARBA" id="ARBA00022519"/>
    </source>
</evidence>
<keyword evidence="5 23" id="KW-0808">Transferase</keyword>
<keyword evidence="8 23" id="KW-0418">Kinase</keyword>
<dbReference type="GO" id="GO:0005524">
    <property type="term" value="F:ATP binding"/>
    <property type="evidence" value="ECO:0007669"/>
    <property type="project" value="UniProtKB-KW"/>
</dbReference>
<feature type="transmembrane region" description="Helical" evidence="19">
    <location>
        <begin position="31"/>
        <end position="51"/>
    </location>
</feature>
<dbReference type="InterPro" id="IPR005700">
    <property type="entry name" value="EPS_ExoP-like"/>
</dbReference>
<feature type="coiled-coil region" evidence="18">
    <location>
        <begin position="290"/>
        <end position="317"/>
    </location>
</feature>
<dbReference type="NCBIfam" id="TIGR01007">
    <property type="entry name" value="eps_fam"/>
    <property type="match status" value="1"/>
</dbReference>
<keyword evidence="13" id="KW-0270">Exopolysaccharide synthesis</keyword>
<dbReference type="InterPro" id="IPR027417">
    <property type="entry name" value="P-loop_NTPase"/>
</dbReference>
<evidence type="ECO:0000256" key="15">
    <source>
        <dbReference type="ARBA" id="ARBA00054296"/>
    </source>
</evidence>
<keyword evidence="12" id="KW-0829">Tyrosine-protein kinase</keyword>
<comment type="function">
    <text evidence="15">Probably involved in polymerization and/or export of exopolysaccharide EPS I which functions as a virulence factor. May be involved in an ATP-dependent process in the pathway for EPS I production, possibly export of the trimeric repeat units across the inner membrane or their polymerization.</text>
</comment>
<feature type="domain" description="Tyrosine-protein kinase G-rich" evidence="22">
    <location>
        <begin position="388"/>
        <end position="469"/>
    </location>
</feature>
<reference evidence="23 24" key="1">
    <citation type="journal article" date="2020" name="Int. J. Syst. Evol. Microbiol.">
        <title>Paraburkholderia madseniana sp. nov., a phenolic acid-degrading bacterium isolated from acidic forest soil.</title>
        <authorList>
            <person name="Wilhelm R.C."/>
            <person name="Murphy S.J.L."/>
            <person name="Feriancek N.M."/>
            <person name="Karasz D.C."/>
            <person name="DeRito C.M."/>
            <person name="Newman J.D."/>
            <person name="Buckley D.H."/>
        </authorList>
    </citation>
    <scope>NUCLEOTIDE SEQUENCE [LARGE SCALE GENOMIC DNA]</scope>
    <source>
        <strain evidence="23 24">RP11</strain>
    </source>
</reference>
<evidence type="ECO:0000256" key="16">
    <source>
        <dbReference type="ARBA" id="ARBA00067833"/>
    </source>
</evidence>
<sequence>MASVNQNRFIDSSNGDEIHLSDYLSVIAESWKLIVAVATTVLIIGTLYAFIARPVYRADAMIQVEDSANSTKDALGELASIFDTKQTADAEIELIRSRLVVGQTVKSLHLDISAQPRYFPLIGAVLARRARANELAPALFGLERFAWGGENIEVSLFNVPRDRYDVRYTLVARGGDKFDLVDPDGDVVLHGQVGSVTRGSESAGPVELQVSRLEARPGTQFFLTRASTLLTVDQLQDALVIAEKTKQSGVIGVSIDGADSKRTAEVINTIAATYVQQNIDRKSAEAEHTLSFLDQQLPQLRKQLDQAEDRYNAFRNQKGTVDLTEESRLLLQQIVDSKTKLVDLQQQQIEMAQRFTPSHPGVLGLDAQIASLEAQQTQLNKRVSTLPDTEQSALRLLRDVRVNTELYTNLLDSAQQLKIVKAGQVGNVRVVDYAVAGEVPVKPKRALVIVLAAVLGLIAGTVAAFVKNALFGGVENGDEIEQVLGLPVYAAVPHSETQVRLRQGMRRGRTGHHVLASIASHDVAIEGIRSLRTALQFGLLDAANNVIVITGPRPEVGKSFMSVNLAAVLASGGKRILLIDADMRRGDLHSYFGVSRHPGLSDVIAGLDINSAVLREVLPNLDVLPKGSLPPNPAELLMSERFKTMLDHVSSLYDIVIVDTPPLLAVTDAALIGKHAGTTLLVVRHGRHPMPEILESANRLRNVGVALKGVLFTDVPQRRLGYGTYYYGYESSAD</sequence>
<keyword evidence="7" id="KW-0547">Nucleotide-binding</keyword>
<dbReference type="AlphaFoldDB" id="A0A6N6WNE2"/>
<dbReference type="InterPro" id="IPR050445">
    <property type="entry name" value="Bact_polysacc_biosynth/exp"/>
</dbReference>
<dbReference type="OrthoDB" id="9808257at2"/>
<dbReference type="EMBL" id="VOSW01000003">
    <property type="protein sequence ID" value="KAE8761569.1"/>
    <property type="molecule type" value="Genomic_DNA"/>
</dbReference>
<dbReference type="CDD" id="cd05387">
    <property type="entry name" value="BY-kinase"/>
    <property type="match status" value="1"/>
</dbReference>
<evidence type="ECO:0000256" key="10">
    <source>
        <dbReference type="ARBA" id="ARBA00022989"/>
    </source>
</evidence>
<comment type="caution">
    <text evidence="23">The sequence shown here is derived from an EMBL/GenBank/DDBJ whole genome shotgun (WGS) entry which is preliminary data.</text>
</comment>
<dbReference type="PANTHER" id="PTHR32309:SF32">
    <property type="entry name" value="TYROSINE-PROTEIN KINASE ETK-RELATED"/>
    <property type="match status" value="1"/>
</dbReference>
<dbReference type="GO" id="GO:0004713">
    <property type="term" value="F:protein tyrosine kinase activity"/>
    <property type="evidence" value="ECO:0007669"/>
    <property type="project" value="UniProtKB-KW"/>
</dbReference>
<evidence type="ECO:0000256" key="18">
    <source>
        <dbReference type="SAM" id="Coils"/>
    </source>
</evidence>
<evidence type="ECO:0000256" key="19">
    <source>
        <dbReference type="SAM" id="Phobius"/>
    </source>
</evidence>
<dbReference type="Proteomes" id="UP000463700">
    <property type="component" value="Unassembled WGS sequence"/>
</dbReference>
<dbReference type="Gene3D" id="1.10.287.1490">
    <property type="match status" value="1"/>
</dbReference>
<evidence type="ECO:0000259" key="20">
    <source>
        <dbReference type="Pfam" id="PF02706"/>
    </source>
</evidence>